<dbReference type="GeneID" id="97041634"/>
<accession>A0A6J5B2X0</accession>
<dbReference type="Pfam" id="PF05838">
    <property type="entry name" value="Glyco_hydro_108"/>
    <property type="match status" value="1"/>
</dbReference>
<proteinExistence type="predicted"/>
<evidence type="ECO:0000259" key="1">
    <source>
        <dbReference type="Pfam" id="PF05838"/>
    </source>
</evidence>
<organism evidence="3 4">
    <name type="scientific">Paraburkholderia sediminicola</name>
    <dbReference type="NCBI Taxonomy" id="458836"/>
    <lineage>
        <taxon>Bacteria</taxon>
        <taxon>Pseudomonadati</taxon>
        <taxon>Pseudomonadota</taxon>
        <taxon>Betaproteobacteria</taxon>
        <taxon>Burkholderiales</taxon>
        <taxon>Burkholderiaceae</taxon>
        <taxon>Paraburkholderia</taxon>
    </lineage>
</organism>
<name>A0A6J5B2X0_9BURK</name>
<dbReference type="Pfam" id="PF09374">
    <property type="entry name" value="PG_binding_3"/>
    <property type="match status" value="1"/>
</dbReference>
<gene>
    <name evidence="3" type="ORF">LMG24238_03005</name>
</gene>
<dbReference type="Proteomes" id="UP000494255">
    <property type="component" value="Unassembled WGS sequence"/>
</dbReference>
<dbReference type="EMBL" id="CADIKC010000003">
    <property type="protein sequence ID" value="CAB3688821.1"/>
    <property type="molecule type" value="Genomic_DNA"/>
</dbReference>
<dbReference type="InterPro" id="IPR018537">
    <property type="entry name" value="Peptidoglycan-bd_3"/>
</dbReference>
<reference evidence="3 4" key="1">
    <citation type="submission" date="2020-04" db="EMBL/GenBank/DDBJ databases">
        <authorList>
            <person name="De Canck E."/>
        </authorList>
    </citation>
    <scope>NUCLEOTIDE SEQUENCE [LARGE SCALE GENOMIC DNA]</scope>
    <source>
        <strain evidence="3 4">LMG 24238</strain>
    </source>
</reference>
<protein>
    <submittedName>
        <fullName evidence="3">Uncharacterized protein</fullName>
    </submittedName>
</protein>
<dbReference type="InterPro" id="IPR023346">
    <property type="entry name" value="Lysozyme-like_dom_sf"/>
</dbReference>
<keyword evidence="4" id="KW-1185">Reference proteome</keyword>
<evidence type="ECO:0000313" key="4">
    <source>
        <dbReference type="Proteomes" id="UP000494255"/>
    </source>
</evidence>
<evidence type="ECO:0000313" key="3">
    <source>
        <dbReference type="EMBL" id="CAB3688821.1"/>
    </source>
</evidence>
<sequence>MTVSAAVMQIFEDLLVREGGGKVTNDPNDAGGLTRWGWTAKTAAAFGFARTVDTMTHDEAIALYQQRFWIAPKFDQLYAIDQDLAVYLLDTGVTSGPATGVQFLQRALNVLNNQAQTFPDLVPDGGLGNLTFAALRAYISARGVPGLSVLRFMVHSLRSTFFIELAERNRTQETFEYGWQAQRAMFGA</sequence>
<dbReference type="Gene3D" id="1.20.141.10">
    <property type="entry name" value="Chitosanase, subunit A, domain 1"/>
    <property type="match status" value="1"/>
</dbReference>
<evidence type="ECO:0000259" key="2">
    <source>
        <dbReference type="Pfam" id="PF09374"/>
    </source>
</evidence>
<dbReference type="InterPro" id="IPR008565">
    <property type="entry name" value="TtsA-like_GH18_dom"/>
</dbReference>
<feature type="domain" description="Peptidoglycan binding" evidence="2">
    <location>
        <begin position="100"/>
        <end position="182"/>
    </location>
</feature>
<dbReference type="SUPFAM" id="SSF53955">
    <property type="entry name" value="Lysozyme-like"/>
    <property type="match status" value="1"/>
</dbReference>
<feature type="domain" description="TtsA-like Glycoside hydrolase family 108" evidence="1">
    <location>
        <begin position="13"/>
        <end position="96"/>
    </location>
</feature>
<dbReference type="AlphaFoldDB" id="A0A6J5B2X0"/>
<dbReference type="RefSeq" id="WP_175051128.1">
    <property type="nucleotide sequence ID" value="NZ_CADIKC010000003.1"/>
</dbReference>